<comment type="caution">
    <text evidence="2">The sequence shown here is derived from an EMBL/GenBank/DDBJ whole genome shotgun (WGS) entry which is preliminary data.</text>
</comment>
<feature type="domain" description="Deoxynucleoside kinase" evidence="1">
    <location>
        <begin position="50"/>
        <end position="102"/>
    </location>
</feature>
<evidence type="ECO:0000259" key="1">
    <source>
        <dbReference type="Pfam" id="PF01712"/>
    </source>
</evidence>
<organism evidence="2 3">
    <name type="scientific">Cryptolaemus montrouzieri</name>
    <dbReference type="NCBI Taxonomy" id="559131"/>
    <lineage>
        <taxon>Eukaryota</taxon>
        <taxon>Metazoa</taxon>
        <taxon>Ecdysozoa</taxon>
        <taxon>Arthropoda</taxon>
        <taxon>Hexapoda</taxon>
        <taxon>Insecta</taxon>
        <taxon>Pterygota</taxon>
        <taxon>Neoptera</taxon>
        <taxon>Endopterygota</taxon>
        <taxon>Coleoptera</taxon>
        <taxon>Polyphaga</taxon>
        <taxon>Cucujiformia</taxon>
        <taxon>Coccinelloidea</taxon>
        <taxon>Coccinellidae</taxon>
        <taxon>Scymninae</taxon>
        <taxon>Scymnini</taxon>
        <taxon>Cryptolaemus</taxon>
    </lineage>
</organism>
<dbReference type="SUPFAM" id="SSF52540">
    <property type="entry name" value="P-loop containing nucleoside triphosphate hydrolases"/>
    <property type="match status" value="1"/>
</dbReference>
<sequence>MENSSIDMTKDENDNEKHIAILPIDDPIKFSGISPLKKVELSKENRPLRISIEGNIGAGKSTCIQYFSKLENVEAYAEPIEAWRNVDGENLFELHFKDMNKWVEVF</sequence>
<dbReference type="EMBL" id="JABFTP020000062">
    <property type="protein sequence ID" value="KAL3272675.1"/>
    <property type="molecule type" value="Genomic_DNA"/>
</dbReference>
<proteinExistence type="predicted"/>
<accession>A0ABD2N2N9</accession>
<dbReference type="PANTHER" id="PTHR10513">
    <property type="entry name" value="DEOXYNUCLEOSIDE KINASE"/>
    <property type="match status" value="1"/>
</dbReference>
<dbReference type="InterPro" id="IPR027417">
    <property type="entry name" value="P-loop_NTPase"/>
</dbReference>
<evidence type="ECO:0000313" key="3">
    <source>
        <dbReference type="Proteomes" id="UP001516400"/>
    </source>
</evidence>
<name>A0ABD2N2N9_9CUCU</name>
<keyword evidence="3" id="KW-1185">Reference proteome</keyword>
<protein>
    <recommendedName>
        <fullName evidence="1">Deoxynucleoside kinase domain-containing protein</fullName>
    </recommendedName>
</protein>
<dbReference type="Pfam" id="PF01712">
    <property type="entry name" value="dNK"/>
    <property type="match status" value="1"/>
</dbReference>
<evidence type="ECO:0000313" key="2">
    <source>
        <dbReference type="EMBL" id="KAL3272675.1"/>
    </source>
</evidence>
<dbReference type="AlphaFoldDB" id="A0ABD2N2N9"/>
<gene>
    <name evidence="2" type="ORF">HHI36_014139</name>
</gene>
<dbReference type="InterPro" id="IPR031314">
    <property type="entry name" value="DNK_dom"/>
</dbReference>
<dbReference type="Proteomes" id="UP001516400">
    <property type="component" value="Unassembled WGS sequence"/>
</dbReference>
<dbReference type="PANTHER" id="PTHR10513:SF38">
    <property type="entry name" value="DEOXYNUCLEOSIDE KINASE-LIKE PROTEIN"/>
    <property type="match status" value="1"/>
</dbReference>
<reference evidence="2 3" key="1">
    <citation type="journal article" date="2021" name="BMC Biol.">
        <title>Horizontally acquired antibacterial genes associated with adaptive radiation of ladybird beetles.</title>
        <authorList>
            <person name="Li H.S."/>
            <person name="Tang X.F."/>
            <person name="Huang Y.H."/>
            <person name="Xu Z.Y."/>
            <person name="Chen M.L."/>
            <person name="Du X.Y."/>
            <person name="Qiu B.Y."/>
            <person name="Chen P.T."/>
            <person name="Zhang W."/>
            <person name="Slipinski A."/>
            <person name="Escalona H.E."/>
            <person name="Waterhouse R.M."/>
            <person name="Zwick A."/>
            <person name="Pang H."/>
        </authorList>
    </citation>
    <scope>NUCLEOTIDE SEQUENCE [LARGE SCALE GENOMIC DNA]</scope>
    <source>
        <strain evidence="2">SYSU2018</strain>
    </source>
</reference>
<dbReference type="InterPro" id="IPR050566">
    <property type="entry name" value="Deoxyribonucleoside_kinase"/>
</dbReference>
<dbReference type="Gene3D" id="3.40.50.300">
    <property type="entry name" value="P-loop containing nucleotide triphosphate hydrolases"/>
    <property type="match status" value="1"/>
</dbReference>